<feature type="domain" description="HTH gntR-type" evidence="4">
    <location>
        <begin position="2"/>
        <end position="70"/>
    </location>
</feature>
<dbReference type="SUPFAM" id="SSF64288">
    <property type="entry name" value="Chorismate lyase-like"/>
    <property type="match status" value="1"/>
</dbReference>
<evidence type="ECO:0000256" key="3">
    <source>
        <dbReference type="ARBA" id="ARBA00023163"/>
    </source>
</evidence>
<dbReference type="AlphaFoldDB" id="V6Q3C6"/>
<dbReference type="PATRIC" id="fig|1408226.3.peg.1560"/>
<dbReference type="PROSITE" id="PS50949">
    <property type="entry name" value="HTH_GNTR"/>
    <property type="match status" value="1"/>
</dbReference>
<keyword evidence="6" id="KW-1185">Reference proteome</keyword>
<protein>
    <recommendedName>
        <fullName evidence="4">HTH gntR-type domain-containing protein</fullName>
    </recommendedName>
</protein>
<dbReference type="PANTHER" id="PTHR44846:SF1">
    <property type="entry name" value="MANNOSYL-D-GLYCERATE TRANSPORT_METABOLISM SYSTEM REPRESSOR MNGR-RELATED"/>
    <property type="match status" value="1"/>
</dbReference>
<dbReference type="Gene3D" id="1.10.10.10">
    <property type="entry name" value="Winged helix-like DNA-binding domain superfamily/Winged helix DNA-binding domain"/>
    <property type="match status" value="1"/>
</dbReference>
<dbReference type="GO" id="GO:0003677">
    <property type="term" value="F:DNA binding"/>
    <property type="evidence" value="ECO:0007669"/>
    <property type="project" value="UniProtKB-KW"/>
</dbReference>
<dbReference type="Gene3D" id="3.40.1410.10">
    <property type="entry name" value="Chorismate lyase-like"/>
    <property type="match status" value="1"/>
</dbReference>
<evidence type="ECO:0000313" key="5">
    <source>
        <dbReference type="EMBL" id="EST89155.1"/>
    </source>
</evidence>
<dbReference type="EMBL" id="AYSH01000020">
    <property type="protein sequence ID" value="EST89155.1"/>
    <property type="molecule type" value="Genomic_DNA"/>
</dbReference>
<dbReference type="SMART" id="SM00345">
    <property type="entry name" value="HTH_GNTR"/>
    <property type="match status" value="1"/>
</dbReference>
<dbReference type="GO" id="GO:0045892">
    <property type="term" value="P:negative regulation of DNA-templated transcription"/>
    <property type="evidence" value="ECO:0007669"/>
    <property type="project" value="TreeGrafter"/>
</dbReference>
<dbReference type="InterPro" id="IPR000524">
    <property type="entry name" value="Tscrpt_reg_HTH_GntR"/>
</dbReference>
<keyword evidence="2" id="KW-0238">DNA-binding</keyword>
<proteinExistence type="predicted"/>
<reference evidence="5 6" key="1">
    <citation type="journal article" date="2013" name="Genome Announc.">
        <title>High-Quality Draft Genome Sequence of Vagococcus lutrae Strain LBD1, Isolated from the Largemouth Bass Micropterus salmoides.</title>
        <authorList>
            <person name="Lebreton F."/>
            <person name="Valentino M.D."/>
            <person name="Duncan L.B."/>
            <person name="Zeng Q."/>
            <person name="Manson McGuire A."/>
            <person name="Earl A.M."/>
            <person name="Gilmore M.S."/>
        </authorList>
    </citation>
    <scope>NUCLEOTIDE SEQUENCE [LARGE SCALE GENOMIC DNA]</scope>
    <source>
        <strain evidence="5 6">LBD1</strain>
    </source>
</reference>
<dbReference type="InterPro" id="IPR028978">
    <property type="entry name" value="Chorismate_lyase_/UTRA_dom_sf"/>
</dbReference>
<dbReference type="Proteomes" id="UP000018126">
    <property type="component" value="Unassembled WGS sequence"/>
</dbReference>
<organism evidence="5 6">
    <name type="scientific">Vagococcus lutrae LBD1</name>
    <dbReference type="NCBI Taxonomy" id="1408226"/>
    <lineage>
        <taxon>Bacteria</taxon>
        <taxon>Bacillati</taxon>
        <taxon>Bacillota</taxon>
        <taxon>Bacilli</taxon>
        <taxon>Lactobacillales</taxon>
        <taxon>Enterococcaceae</taxon>
        <taxon>Vagococcus</taxon>
    </lineage>
</organism>
<dbReference type="InterPro" id="IPR036390">
    <property type="entry name" value="WH_DNA-bd_sf"/>
</dbReference>
<dbReference type="GO" id="GO:0003700">
    <property type="term" value="F:DNA-binding transcription factor activity"/>
    <property type="evidence" value="ECO:0007669"/>
    <property type="project" value="InterPro"/>
</dbReference>
<keyword evidence="3" id="KW-0804">Transcription</keyword>
<name>V6Q3C6_9ENTE</name>
<evidence type="ECO:0000256" key="1">
    <source>
        <dbReference type="ARBA" id="ARBA00023015"/>
    </source>
</evidence>
<dbReference type="InterPro" id="IPR036388">
    <property type="entry name" value="WH-like_DNA-bd_sf"/>
</dbReference>
<dbReference type="Pfam" id="PF00392">
    <property type="entry name" value="GntR"/>
    <property type="match status" value="1"/>
</dbReference>
<dbReference type="STRING" id="1408226.T233_01603"/>
<comment type="caution">
    <text evidence="5">The sequence shown here is derived from an EMBL/GenBank/DDBJ whole genome shotgun (WGS) entry which is preliminary data.</text>
</comment>
<keyword evidence="1" id="KW-0805">Transcription regulation</keyword>
<dbReference type="PANTHER" id="PTHR44846">
    <property type="entry name" value="MANNOSYL-D-GLYCERATE TRANSPORT/METABOLISM SYSTEM REPRESSOR MNGR-RELATED"/>
    <property type="match status" value="1"/>
</dbReference>
<sequence length="254" mass="29714">MQPKYEIIKQDIIKKINTGEFEPGKKIYSEGELKKIYDVSSTTVVRALQDLVLEGYLIRRQGEGTYVRRNLRHRKVYFDELGPLFEKKSQKKSKDTTEKTITKIHQGIINKEIAQKLKLKEKSVLTQIVQLAMIDDLIWKIQIRYVSEDTLTEDMINEIQTGGGSLSEEYKRKYQLNHLKHLPMTQEIKFSVLANEGAILELIPKEVLEVDWPLNLPVVKFNKTYYDNHKTPIEFSTTLIHYEHYAINIEFEGI</sequence>
<dbReference type="CDD" id="cd07377">
    <property type="entry name" value="WHTH_GntR"/>
    <property type="match status" value="1"/>
</dbReference>
<dbReference type="SUPFAM" id="SSF46785">
    <property type="entry name" value="Winged helix' DNA-binding domain"/>
    <property type="match status" value="1"/>
</dbReference>
<accession>V6Q3C6</accession>
<evidence type="ECO:0000259" key="4">
    <source>
        <dbReference type="PROSITE" id="PS50949"/>
    </source>
</evidence>
<evidence type="ECO:0000313" key="6">
    <source>
        <dbReference type="Proteomes" id="UP000018126"/>
    </source>
</evidence>
<gene>
    <name evidence="5" type="ORF">T233_01603</name>
</gene>
<dbReference type="RefSeq" id="WP_023606908.1">
    <property type="nucleotide sequence ID" value="NZ_AYSH01000020.1"/>
</dbReference>
<dbReference type="eggNOG" id="COG2188">
    <property type="taxonomic scope" value="Bacteria"/>
</dbReference>
<evidence type="ECO:0000256" key="2">
    <source>
        <dbReference type="ARBA" id="ARBA00023125"/>
    </source>
</evidence>
<dbReference type="InterPro" id="IPR050679">
    <property type="entry name" value="Bact_HTH_transcr_reg"/>
</dbReference>